<dbReference type="SMART" id="SM00382">
    <property type="entry name" value="AAA"/>
    <property type="match status" value="1"/>
</dbReference>
<evidence type="ECO:0000313" key="6">
    <source>
        <dbReference type="Proteomes" id="UP000075787"/>
    </source>
</evidence>
<keyword evidence="3 5" id="KW-0067">ATP-binding</keyword>
<evidence type="ECO:0000256" key="1">
    <source>
        <dbReference type="ARBA" id="ARBA00022448"/>
    </source>
</evidence>
<feature type="domain" description="ABC transporter" evidence="4">
    <location>
        <begin position="3"/>
        <end position="216"/>
    </location>
</feature>
<proteinExistence type="predicted"/>
<dbReference type="PROSITE" id="PS50893">
    <property type="entry name" value="ABC_TRANSPORTER_2"/>
    <property type="match status" value="1"/>
</dbReference>
<dbReference type="InterPro" id="IPR003439">
    <property type="entry name" value="ABC_transporter-like_ATP-bd"/>
</dbReference>
<evidence type="ECO:0000259" key="4">
    <source>
        <dbReference type="PROSITE" id="PS50893"/>
    </source>
</evidence>
<dbReference type="Gene3D" id="3.40.50.300">
    <property type="entry name" value="P-loop containing nucleotide triphosphate hydrolases"/>
    <property type="match status" value="1"/>
</dbReference>
<evidence type="ECO:0000256" key="3">
    <source>
        <dbReference type="ARBA" id="ARBA00022840"/>
    </source>
</evidence>
<dbReference type="InterPro" id="IPR050093">
    <property type="entry name" value="ABC_SmlMolc_Importer"/>
</dbReference>
<dbReference type="EMBL" id="LPZR01000186">
    <property type="protein sequence ID" value="KYO50956.1"/>
    <property type="molecule type" value="Genomic_DNA"/>
</dbReference>
<dbReference type="AlphaFoldDB" id="A0A161R0T8"/>
<dbReference type="RefSeq" id="WP_062767253.1">
    <property type="nucleotide sequence ID" value="NZ_CP121045.1"/>
</dbReference>
<keyword evidence="2" id="KW-0547">Nucleotide-binding</keyword>
<dbReference type="Proteomes" id="UP000075787">
    <property type="component" value="Unassembled WGS sequence"/>
</dbReference>
<dbReference type="PANTHER" id="PTHR42781">
    <property type="entry name" value="SPERMIDINE/PUTRESCINE IMPORT ATP-BINDING PROTEIN POTA"/>
    <property type="match status" value="1"/>
</dbReference>
<accession>A0A161R0T8</accession>
<evidence type="ECO:0000256" key="2">
    <source>
        <dbReference type="ARBA" id="ARBA00022741"/>
    </source>
</evidence>
<dbReference type="PANTHER" id="PTHR42781:SF4">
    <property type="entry name" value="SPERMIDINE_PUTRESCINE IMPORT ATP-BINDING PROTEIN POTA"/>
    <property type="match status" value="1"/>
</dbReference>
<keyword evidence="1" id="KW-0813">Transport</keyword>
<sequence>MSLELEEVAVAIGGRRLVGPLNLGVSPGVIGAVLGPSGIGKSTLLAVIAGIADPVVAMRGRIRLDGRPIDDLPPERRRVGLMMQDDLLFPHLTVAANIGFGLPAGLDRAARRDRIAAALAEAGLDGLGGRHPATLSGGQRARVALMRMLAADPRAVLMDEPFARLDRPLATRLRALVFDRLRRRGVPALIVTHDPDEAAEAGGPILHLHPPDGEFS</sequence>
<organism evidence="5 6">
    <name type="scientific">Tistrella mobilis</name>
    <dbReference type="NCBI Taxonomy" id="171437"/>
    <lineage>
        <taxon>Bacteria</taxon>
        <taxon>Pseudomonadati</taxon>
        <taxon>Pseudomonadota</taxon>
        <taxon>Alphaproteobacteria</taxon>
        <taxon>Geminicoccales</taxon>
        <taxon>Geminicoccaceae</taxon>
        <taxon>Tistrella</taxon>
    </lineage>
</organism>
<gene>
    <name evidence="5" type="ORF">AUP44_10980</name>
</gene>
<protein>
    <submittedName>
        <fullName evidence="5">ABC transporter ATP-binding protein</fullName>
    </submittedName>
</protein>
<dbReference type="GeneID" id="97244130"/>
<dbReference type="OrthoDB" id="9802264at2"/>
<dbReference type="SUPFAM" id="SSF52540">
    <property type="entry name" value="P-loop containing nucleoside triphosphate hydrolases"/>
    <property type="match status" value="1"/>
</dbReference>
<dbReference type="InterPro" id="IPR003593">
    <property type="entry name" value="AAA+_ATPase"/>
</dbReference>
<name>A0A161R0T8_9PROT</name>
<reference evidence="5 6" key="1">
    <citation type="submission" date="2015-12" db="EMBL/GenBank/DDBJ databases">
        <title>Genome sequence of Tistrella mobilis MCCC 1A02139.</title>
        <authorList>
            <person name="Lu L."/>
            <person name="Lai Q."/>
            <person name="Shao Z."/>
            <person name="Qian P."/>
        </authorList>
    </citation>
    <scope>NUCLEOTIDE SEQUENCE [LARGE SCALE GENOMIC DNA]</scope>
    <source>
        <strain evidence="5 6">MCCC 1A02139</strain>
    </source>
</reference>
<dbReference type="GO" id="GO:0016887">
    <property type="term" value="F:ATP hydrolysis activity"/>
    <property type="evidence" value="ECO:0007669"/>
    <property type="project" value="InterPro"/>
</dbReference>
<dbReference type="InterPro" id="IPR027417">
    <property type="entry name" value="P-loop_NTPase"/>
</dbReference>
<dbReference type="GO" id="GO:0005524">
    <property type="term" value="F:ATP binding"/>
    <property type="evidence" value="ECO:0007669"/>
    <property type="project" value="UniProtKB-KW"/>
</dbReference>
<dbReference type="Pfam" id="PF00005">
    <property type="entry name" value="ABC_tran"/>
    <property type="match status" value="1"/>
</dbReference>
<evidence type="ECO:0000313" key="5">
    <source>
        <dbReference type="EMBL" id="KYO50956.1"/>
    </source>
</evidence>
<comment type="caution">
    <text evidence="5">The sequence shown here is derived from an EMBL/GenBank/DDBJ whole genome shotgun (WGS) entry which is preliminary data.</text>
</comment>